<comment type="caution">
    <text evidence="1">The sequence shown here is derived from an EMBL/GenBank/DDBJ whole genome shotgun (WGS) entry which is preliminary data.</text>
</comment>
<accession>A0A4U8U9J1</accession>
<gene>
    <name evidence="1" type="ORF">LS79_006710</name>
</gene>
<dbReference type="Proteomes" id="UP000029857">
    <property type="component" value="Unassembled WGS sequence"/>
</dbReference>
<reference evidence="1 2" key="1">
    <citation type="journal article" date="2014" name="Genome Announc.">
        <title>Draft genome sequences of eight enterohepatic helicobacter species isolated from both laboratory and wild rodents.</title>
        <authorList>
            <person name="Sheh A."/>
            <person name="Shen Z."/>
            <person name="Fox J.G."/>
        </authorList>
    </citation>
    <scope>NUCLEOTIDE SEQUENCE [LARGE SCALE GENOMIC DNA]</scope>
    <source>
        <strain evidence="1 2">ATCC 49320</strain>
    </source>
</reference>
<dbReference type="RefSeq" id="WP_034579188.1">
    <property type="nucleotide sequence ID" value="NZ_CAMCCI010000008.1"/>
</dbReference>
<dbReference type="EMBL" id="JRPJ02000021">
    <property type="protein sequence ID" value="TLE10101.1"/>
    <property type="molecule type" value="Genomic_DNA"/>
</dbReference>
<name>A0A4U8U9J1_9HELI</name>
<dbReference type="AlphaFoldDB" id="A0A4U8U9J1"/>
<organism evidence="1 2">
    <name type="scientific">Helicobacter bilis</name>
    <dbReference type="NCBI Taxonomy" id="37372"/>
    <lineage>
        <taxon>Bacteria</taxon>
        <taxon>Pseudomonadati</taxon>
        <taxon>Campylobacterota</taxon>
        <taxon>Epsilonproteobacteria</taxon>
        <taxon>Campylobacterales</taxon>
        <taxon>Helicobacteraceae</taxon>
        <taxon>Helicobacter</taxon>
    </lineage>
</organism>
<evidence type="ECO:0000313" key="1">
    <source>
        <dbReference type="EMBL" id="TLE10101.1"/>
    </source>
</evidence>
<proteinExistence type="predicted"/>
<sequence length="263" mass="31118">MEFYKARIILTSTTKPEKLNNATKDDFEHISKEIFIHKKNNYYKGYIENTDEYFWLAIEYNSPSPRRDTVLDTETKQEKKNTRSPTEVELIQQGFFLYHYEKQILYIKNYDDKKILLDILQESNKNNKYEIDSFYQALEHFIKTLDSIQEIRFADANGLFGGGLIKTLNIDQDSRPDDFVLSLKYKDKSKKNILSFIENLFVSKDNLRIKDLLIKGKDKNSFGVIFNQNTFFQKITIKPLKTNESIWDKESVKEKLLEAINDN</sequence>
<evidence type="ECO:0000313" key="2">
    <source>
        <dbReference type="Proteomes" id="UP000029857"/>
    </source>
</evidence>
<protein>
    <submittedName>
        <fullName evidence="1">Uncharacterized protein</fullName>
    </submittedName>
</protein>